<keyword evidence="1" id="KW-0732">Signal</keyword>
<protein>
    <submittedName>
        <fullName evidence="2">Serine protease</fullName>
    </submittedName>
</protein>
<organism evidence="2 3">
    <name type="scientific">Gigaspora margarita</name>
    <dbReference type="NCBI Taxonomy" id="4874"/>
    <lineage>
        <taxon>Eukaryota</taxon>
        <taxon>Fungi</taxon>
        <taxon>Fungi incertae sedis</taxon>
        <taxon>Mucoromycota</taxon>
        <taxon>Glomeromycotina</taxon>
        <taxon>Glomeromycetes</taxon>
        <taxon>Diversisporales</taxon>
        <taxon>Gigasporaceae</taxon>
        <taxon>Gigaspora</taxon>
    </lineage>
</organism>
<dbReference type="GO" id="GO:0008233">
    <property type="term" value="F:peptidase activity"/>
    <property type="evidence" value="ECO:0007669"/>
    <property type="project" value="UniProtKB-KW"/>
</dbReference>
<name>A0A8H4A486_GIGMA</name>
<dbReference type="GO" id="GO:0006508">
    <property type="term" value="P:proteolysis"/>
    <property type="evidence" value="ECO:0007669"/>
    <property type="project" value="UniProtKB-KW"/>
</dbReference>
<dbReference type="Gene3D" id="2.40.10.10">
    <property type="entry name" value="Trypsin-like serine proteases"/>
    <property type="match status" value="2"/>
</dbReference>
<feature type="chain" id="PRO_5034059703" evidence="1">
    <location>
        <begin position="24"/>
        <end position="301"/>
    </location>
</feature>
<gene>
    <name evidence="2" type="ORF">F8M41_006316</name>
</gene>
<keyword evidence="3" id="KW-1185">Reference proteome</keyword>
<dbReference type="Proteomes" id="UP000439903">
    <property type="component" value="Unassembled WGS sequence"/>
</dbReference>
<proteinExistence type="predicted"/>
<dbReference type="AlphaFoldDB" id="A0A8H4A486"/>
<keyword evidence="2" id="KW-0378">Hydrolase</keyword>
<dbReference type="SUPFAM" id="SSF50494">
    <property type="entry name" value="Trypsin-like serine proteases"/>
    <property type="match status" value="1"/>
</dbReference>
<feature type="signal peptide" evidence="1">
    <location>
        <begin position="1"/>
        <end position="23"/>
    </location>
</feature>
<dbReference type="OrthoDB" id="2308308at2759"/>
<evidence type="ECO:0000313" key="3">
    <source>
        <dbReference type="Proteomes" id="UP000439903"/>
    </source>
</evidence>
<dbReference type="EMBL" id="WTPW01001620">
    <property type="protein sequence ID" value="KAF0425604.1"/>
    <property type="molecule type" value="Genomic_DNA"/>
</dbReference>
<comment type="caution">
    <text evidence="2">The sequence shown here is derived from an EMBL/GenBank/DDBJ whole genome shotgun (WGS) entry which is preliminary data.</text>
</comment>
<dbReference type="InterPro" id="IPR009003">
    <property type="entry name" value="Peptidase_S1_PA"/>
</dbReference>
<reference evidence="2 3" key="1">
    <citation type="journal article" date="2019" name="Environ. Microbiol.">
        <title>At the nexus of three kingdoms: the genome of the mycorrhizal fungus Gigaspora margarita provides insights into plant, endobacterial and fungal interactions.</title>
        <authorList>
            <person name="Venice F."/>
            <person name="Ghignone S."/>
            <person name="Salvioli di Fossalunga A."/>
            <person name="Amselem J."/>
            <person name="Novero M."/>
            <person name="Xianan X."/>
            <person name="Sedzielewska Toro K."/>
            <person name="Morin E."/>
            <person name="Lipzen A."/>
            <person name="Grigoriev I.V."/>
            <person name="Henrissat B."/>
            <person name="Martin F.M."/>
            <person name="Bonfante P."/>
        </authorList>
    </citation>
    <scope>NUCLEOTIDE SEQUENCE [LARGE SCALE GENOMIC DNA]</scope>
    <source>
        <strain evidence="2 3">BEG34</strain>
    </source>
</reference>
<dbReference type="InterPro" id="IPR043504">
    <property type="entry name" value="Peptidase_S1_PA_chymotrypsin"/>
</dbReference>
<evidence type="ECO:0000313" key="2">
    <source>
        <dbReference type="EMBL" id="KAF0425604.1"/>
    </source>
</evidence>
<keyword evidence="2" id="KW-0645">Protease</keyword>
<evidence type="ECO:0000256" key="1">
    <source>
        <dbReference type="SAM" id="SignalP"/>
    </source>
</evidence>
<sequence length="301" mass="33546">MNKKFSLYLLIVSIAIMVITSHASVISQRNAFRTPERIKETARFKAKHERNIENEKRSKNKIYSRNTVAEPVLSQVNPNLNFPIGRFLINLGNGSALHCTASVINTENGNIGLTVAHCLTKDDGTTYDLKDFSFSPGYDNEQEGPLGTINIEKLAVPYTNLVDPNVNDYALVKFAFTDPNKGNARLQDYTGALGWRFDIGNNTLTNVFGYPGSGNLVNCNKTGKHLCEWQGNVQKDNNFYFIDDVNLGTGASGSPLIFQYNRNEHLGYAYASHEAYVDETDKSIAPIWDELIFFGLLLSLS</sequence>
<accession>A0A8H4A486</accession>